<keyword evidence="2" id="KW-1185">Reference proteome</keyword>
<evidence type="ECO:0000313" key="2">
    <source>
        <dbReference type="Proteomes" id="UP000183832"/>
    </source>
</evidence>
<gene>
    <name evidence="1" type="ORF">CLUMA_CG014809</name>
</gene>
<name>A0A1J1IL56_9DIPT</name>
<dbReference type="EMBL" id="CVRI01000055">
    <property type="protein sequence ID" value="CRL00955.1"/>
    <property type="molecule type" value="Genomic_DNA"/>
</dbReference>
<accession>A0A1J1IL56</accession>
<sequence length="68" mass="7845">MSDESHQYSVVGYWSRIEQVVKSNETNNEKLLSSCFCFLEVPGYLLVPLSKSDFISSTIKIQEIIHYI</sequence>
<dbReference type="Proteomes" id="UP000183832">
    <property type="component" value="Unassembled WGS sequence"/>
</dbReference>
<protein>
    <submittedName>
        <fullName evidence="1">CLUMA_CG014809, isoform A</fullName>
    </submittedName>
</protein>
<dbReference type="AlphaFoldDB" id="A0A1J1IL56"/>
<evidence type="ECO:0000313" key="1">
    <source>
        <dbReference type="EMBL" id="CRL00955.1"/>
    </source>
</evidence>
<organism evidence="1 2">
    <name type="scientific">Clunio marinus</name>
    <dbReference type="NCBI Taxonomy" id="568069"/>
    <lineage>
        <taxon>Eukaryota</taxon>
        <taxon>Metazoa</taxon>
        <taxon>Ecdysozoa</taxon>
        <taxon>Arthropoda</taxon>
        <taxon>Hexapoda</taxon>
        <taxon>Insecta</taxon>
        <taxon>Pterygota</taxon>
        <taxon>Neoptera</taxon>
        <taxon>Endopterygota</taxon>
        <taxon>Diptera</taxon>
        <taxon>Nematocera</taxon>
        <taxon>Chironomoidea</taxon>
        <taxon>Chironomidae</taxon>
        <taxon>Clunio</taxon>
    </lineage>
</organism>
<reference evidence="1 2" key="1">
    <citation type="submission" date="2015-04" db="EMBL/GenBank/DDBJ databases">
        <authorList>
            <person name="Syromyatnikov M.Y."/>
            <person name="Popov V.N."/>
        </authorList>
    </citation>
    <scope>NUCLEOTIDE SEQUENCE [LARGE SCALE GENOMIC DNA]</scope>
</reference>
<proteinExistence type="predicted"/>